<keyword evidence="4" id="KW-0472">Membrane</keyword>
<reference evidence="7 8" key="1">
    <citation type="submission" date="2018-03" db="EMBL/GenBank/DDBJ databases">
        <title>Genomes of Pezizomycetes fungi and the evolution of truffles.</title>
        <authorList>
            <person name="Murat C."/>
            <person name="Payen T."/>
            <person name="Noel B."/>
            <person name="Kuo A."/>
            <person name="Martin F.M."/>
        </authorList>
    </citation>
    <scope>NUCLEOTIDE SEQUENCE [LARGE SCALE GENOMIC DNA]</scope>
    <source>
        <strain evidence="7">091103-1</strain>
    </source>
</reference>
<keyword evidence="3" id="KW-0812">Transmembrane</keyword>
<feature type="compositionally biased region" description="Basic residues" evidence="5">
    <location>
        <begin position="23"/>
        <end position="32"/>
    </location>
</feature>
<dbReference type="GO" id="GO:0031965">
    <property type="term" value="C:nuclear membrane"/>
    <property type="evidence" value="ECO:0007669"/>
    <property type="project" value="UniProtKB-SubCell"/>
</dbReference>
<gene>
    <name evidence="7" type="ORF">C7212DRAFT_361759</name>
</gene>
<evidence type="ECO:0000256" key="3">
    <source>
        <dbReference type="ARBA" id="ARBA00022692"/>
    </source>
</evidence>
<dbReference type="STRING" id="42249.A0A317T086"/>
<organism evidence="7 8">
    <name type="scientific">Tuber magnatum</name>
    <name type="common">white Piedmont truffle</name>
    <dbReference type="NCBI Taxonomy" id="42249"/>
    <lineage>
        <taxon>Eukaryota</taxon>
        <taxon>Fungi</taxon>
        <taxon>Dikarya</taxon>
        <taxon>Ascomycota</taxon>
        <taxon>Pezizomycotina</taxon>
        <taxon>Pezizomycetes</taxon>
        <taxon>Pezizales</taxon>
        <taxon>Tuberaceae</taxon>
        <taxon>Tuber</taxon>
    </lineage>
</organism>
<dbReference type="GO" id="GO:0032040">
    <property type="term" value="C:small-subunit processome"/>
    <property type="evidence" value="ECO:0007669"/>
    <property type="project" value="TreeGrafter"/>
</dbReference>
<evidence type="ECO:0000256" key="5">
    <source>
        <dbReference type="SAM" id="MobiDB-lite"/>
    </source>
</evidence>
<feature type="region of interest" description="Disordered" evidence="5">
    <location>
        <begin position="1"/>
        <end position="32"/>
    </location>
</feature>
<dbReference type="Proteomes" id="UP000246991">
    <property type="component" value="Unassembled WGS sequence"/>
</dbReference>
<dbReference type="OrthoDB" id="10263185at2759"/>
<comment type="caution">
    <text evidence="7">The sequence shown here is derived from an EMBL/GenBank/DDBJ whole genome shotgun (WGS) entry which is preliminary data.</text>
</comment>
<dbReference type="EMBL" id="PYWC01000011">
    <property type="protein sequence ID" value="PWW78911.1"/>
    <property type="molecule type" value="Genomic_DNA"/>
</dbReference>
<evidence type="ECO:0000256" key="4">
    <source>
        <dbReference type="ARBA" id="ARBA00022989"/>
    </source>
</evidence>
<evidence type="ECO:0000313" key="8">
    <source>
        <dbReference type="Proteomes" id="UP000246991"/>
    </source>
</evidence>
<feature type="compositionally biased region" description="Basic and acidic residues" evidence="5">
    <location>
        <begin position="8"/>
        <end position="22"/>
    </location>
</feature>
<evidence type="ECO:0000313" key="7">
    <source>
        <dbReference type="EMBL" id="PWW78911.1"/>
    </source>
</evidence>
<dbReference type="PANTHER" id="PTHR12455:SF0">
    <property type="entry name" value="NUCLEOLAR COMPLEX PROTEIN 4 HOMOLOG"/>
    <property type="match status" value="1"/>
</dbReference>
<protein>
    <submittedName>
        <fullName evidence="7">CBF-domain-containing protein</fullName>
    </submittedName>
</protein>
<dbReference type="InterPro" id="IPR016024">
    <property type="entry name" value="ARM-type_fold"/>
</dbReference>
<dbReference type="SUPFAM" id="SSF48371">
    <property type="entry name" value="ARM repeat"/>
    <property type="match status" value="1"/>
</dbReference>
<evidence type="ECO:0000256" key="1">
    <source>
        <dbReference type="ARBA" id="ARBA00004232"/>
    </source>
</evidence>
<evidence type="ECO:0000256" key="2">
    <source>
        <dbReference type="ARBA" id="ARBA00007797"/>
    </source>
</evidence>
<dbReference type="GO" id="GO:0042254">
    <property type="term" value="P:ribosome biogenesis"/>
    <property type="evidence" value="ECO:0007669"/>
    <property type="project" value="InterPro"/>
</dbReference>
<accession>A0A317T086</accession>
<dbReference type="AlphaFoldDB" id="A0A317T086"/>
<keyword evidence="4" id="KW-1133">Transmembrane helix</keyword>
<evidence type="ECO:0000259" key="6">
    <source>
        <dbReference type="Pfam" id="PF03914"/>
    </source>
</evidence>
<comment type="similarity">
    <text evidence="2">Belongs to the CBF/MAK21 family.</text>
</comment>
<proteinExistence type="inferred from homology"/>
<dbReference type="PANTHER" id="PTHR12455">
    <property type="entry name" value="NUCLEOLAR COMPLEX PROTEIN 4"/>
    <property type="match status" value="1"/>
</dbReference>
<name>A0A317T086_9PEZI</name>
<dbReference type="InterPro" id="IPR027193">
    <property type="entry name" value="Noc4"/>
</dbReference>
<keyword evidence="8" id="KW-1185">Reference proteome</keyword>
<sequence>MAPKPPKSRAEVAGKLSADRRERSKKVAVLKQRRTELGKQTSDLQRKQTADEIEGLEKEIVASPRGYNHVVGLLEYLKSPEKANISAAATSLCRAFIKLMAKGELSKKKRATDAEIQVLEWLRGQFRTFVGKLCGLLDYKDGGVQEEVLWLLMRLVKAAAEHLTPPGEEAYFPHGLFQRIVESLVCAENLGDYVRIQFAENYLDVYDDIRYSFFAAIKTLTQTTLKTPSTLPQFTKTTITLILSLHNLPTSTTPPFTSFFALTPPSSTSSTNPRAILTLTPHRKLFQTTFLHLLRLPTIAPYTPSILQNITTLAPALPNPETLMDFLTDTYSAGGPTALLALSGLYYLIKTKNLDYPNFYQNLYALLDRNLLHLKYRSRFFRLLEEFLGSKYLPAALIASFIKRLARLALSAPPAAVVVIVPFVYNLLKAHSACWFMLHREGTAEELDRWRKEGVVDPFDPEEEDPLETAAIDSCLWELETLRGHWHPNVATLARILGEQFTKAGYGLEDFLDHSYGSHEGPVGANLEQMFAAEMKKNINSERPPVVEFEVPKKIFFEVEGKEGNEDLSGVALNPLLSLWEF</sequence>
<comment type="subcellular location">
    <subcellularLocation>
        <location evidence="1">Nucleus membrane</location>
        <topology evidence="1">Multi-pass membrane protein</topology>
    </subcellularLocation>
</comment>
<dbReference type="GO" id="GO:0030692">
    <property type="term" value="C:Noc4p-Nop14p complex"/>
    <property type="evidence" value="ECO:0007669"/>
    <property type="project" value="TreeGrafter"/>
</dbReference>
<feature type="domain" description="CCAAT-binding factor" evidence="6">
    <location>
        <begin position="338"/>
        <end position="494"/>
    </location>
</feature>
<dbReference type="InterPro" id="IPR005612">
    <property type="entry name" value="CCAAT-binding_factor"/>
</dbReference>
<dbReference type="Pfam" id="PF03914">
    <property type="entry name" value="CBF"/>
    <property type="match status" value="1"/>
</dbReference>